<gene>
    <name evidence="5" type="ORF">JFN91_15295</name>
</gene>
<organism evidence="5 6">
    <name type="scientific">Geomonas anaerohicana</name>
    <dbReference type="NCBI Taxonomy" id="2798583"/>
    <lineage>
        <taxon>Bacteria</taxon>
        <taxon>Pseudomonadati</taxon>
        <taxon>Thermodesulfobacteriota</taxon>
        <taxon>Desulfuromonadia</taxon>
        <taxon>Geobacterales</taxon>
        <taxon>Geobacteraceae</taxon>
        <taxon>Geomonas</taxon>
    </lineage>
</organism>
<dbReference type="Pfam" id="PF00535">
    <property type="entry name" value="Glycos_transf_2"/>
    <property type="match status" value="2"/>
</dbReference>
<protein>
    <submittedName>
        <fullName evidence="5">Glycosyltransferase</fullName>
    </submittedName>
</protein>
<dbReference type="InterPro" id="IPR001173">
    <property type="entry name" value="Glyco_trans_2-like"/>
</dbReference>
<dbReference type="Gene3D" id="3.40.50.2000">
    <property type="entry name" value="Glycogen Phosphorylase B"/>
    <property type="match status" value="2"/>
</dbReference>
<reference evidence="5 6" key="1">
    <citation type="submission" date="2020-12" db="EMBL/GenBank/DDBJ databases">
        <title>Geomonas sp. Red421, isolated from paddy soil.</title>
        <authorList>
            <person name="Xu Z."/>
            <person name="Zhang Z."/>
            <person name="Masuda Y."/>
            <person name="Itoh H."/>
            <person name="Senoo K."/>
        </authorList>
    </citation>
    <scope>NUCLEOTIDE SEQUENCE [LARGE SCALE GENOMIC DNA]</scope>
    <source>
        <strain evidence="5 6">Red421</strain>
    </source>
</reference>
<keyword evidence="1" id="KW-0175">Coiled coil</keyword>
<dbReference type="PANTHER" id="PTHR43685">
    <property type="entry name" value="GLYCOSYLTRANSFERASE"/>
    <property type="match status" value="1"/>
</dbReference>
<dbReference type="PANTHER" id="PTHR43685:SF3">
    <property type="entry name" value="SLR2126 PROTEIN"/>
    <property type="match status" value="1"/>
</dbReference>
<dbReference type="InterPro" id="IPR028098">
    <property type="entry name" value="Glyco_trans_4-like_N"/>
</dbReference>
<dbReference type="EMBL" id="JAEMHL010000008">
    <property type="protein sequence ID" value="MBJ6751579.1"/>
    <property type="molecule type" value="Genomic_DNA"/>
</dbReference>
<dbReference type="RefSeq" id="WP_199390054.1">
    <property type="nucleotide sequence ID" value="NZ_JAEMHL010000008.1"/>
</dbReference>
<feature type="domain" description="Glycosyl transferase family 1" evidence="2">
    <location>
        <begin position="212"/>
        <end position="374"/>
    </location>
</feature>
<dbReference type="SUPFAM" id="SSF53448">
    <property type="entry name" value="Nucleotide-diphospho-sugar transferases"/>
    <property type="match status" value="2"/>
</dbReference>
<feature type="domain" description="Glycosyltransferase 2-like" evidence="3">
    <location>
        <begin position="718"/>
        <end position="889"/>
    </location>
</feature>
<name>A0ABS0YI42_9BACT</name>
<keyword evidence="6" id="KW-1185">Reference proteome</keyword>
<accession>A0ABS0YI42</accession>
<proteinExistence type="predicted"/>
<dbReference type="InterPro" id="IPR001296">
    <property type="entry name" value="Glyco_trans_1"/>
</dbReference>
<evidence type="ECO:0000259" key="4">
    <source>
        <dbReference type="Pfam" id="PF13439"/>
    </source>
</evidence>
<feature type="domain" description="Glycosyltransferase subfamily 4-like N-terminal" evidence="4">
    <location>
        <begin position="82"/>
        <end position="202"/>
    </location>
</feature>
<dbReference type="InterPro" id="IPR029044">
    <property type="entry name" value="Nucleotide-diphossugar_trans"/>
</dbReference>
<sequence>MALKICYVLRHFPLPSETFVINEILALQELGAVVHPVSLFEPIPCHETLMSRVRQEVFDISAIDRQAAAAKSPFLDQARTLAQKYELSHWYAEFAACLADYVKKENVQMLHAHFATESALTAMLASEITGVPFSFTAHAYDIFISNEGAPGETLGRRLKLLVQSAARVFTISDFNKKRIVDLTSEDYSAKISVIHCGIVPERFSYVHRGGNDTTRFLCVARFVEKKGHQFLIKAFHDLLQSHPKATLVLVGDGPLKTDMMKLCQTLGIKDRVEFLGICSTDIVTQQMKDADVFVLHSVTAANGDMEGIPVSLMEASATGLPVIATAHSGVSELVEDGVTGLVAGERDIAGFAQLMLKLCLSPVLRVQLGKAGAQKVAESFNEAIEASKLDAAFHDIVVGAMSTALPSVSVVVPVFNAAETLRLCLDSLVRLDYPKELLEIILVDNGSSDASVEIASAYDIVILEETTIRGSYAARNKGIRAAKGDLIAFTDADCIVTPAWLKELVRHWEDQGVGCFAGEIEAYAPETVIEKFSDRAGILRQGGTLACPYLPYTQTANSAYRKSVFDAIGLFAPEMTSGGDADIAWRMQKQMGLRILFVPEALVYHKHRTSLDNLYGQFAKYEFGKRSWKKYYPDYQEPSLADRREELRFWVKQIEDNIARDVENYVGEKIDLVDLFAPFLRLTMATATCKARAEMSKAIEAPEGPEVSPVQCPSPKVSVVICTHNRAELLRDSIAAVCNQDFPRSEYEVLVVDNNSTDDTRQTTETLQATSPVPIRYIFEARQGLSFARNTGIRNAKGEIVAFVDDDIDAEQGWLRAICEAFDDKTVACAGGPIRPVWPGERPQWLTRDWEGYLTINEFEAAAESGFFRGPSYPWGANIAFRRSVFDHVGLFPQNLGRIGKKLLSNEELNICRSIEQAGFTIKFAPAAVIHHKIAPERLTKQWFWHRSYYQGVSDAIFDRDNSSTKYFRLRDFSTRVFMERVWQTATPFEARCIDRMLTGYLYQLISPGESNGHNDFRKLRALKACVLRLLKLGADLQQTHDPEKARLAAESASQQNEIAALLQRIDEQEQQIAVQEATIAELDSKVQKLLSSLSWTITAPLRSAYDLLSHLKH</sequence>
<evidence type="ECO:0000256" key="1">
    <source>
        <dbReference type="SAM" id="Coils"/>
    </source>
</evidence>
<evidence type="ECO:0000313" key="6">
    <source>
        <dbReference type="Proteomes" id="UP000614714"/>
    </source>
</evidence>
<dbReference type="Pfam" id="PF00534">
    <property type="entry name" value="Glycos_transf_1"/>
    <property type="match status" value="1"/>
</dbReference>
<dbReference type="Pfam" id="PF13439">
    <property type="entry name" value="Glyco_transf_4"/>
    <property type="match status" value="1"/>
</dbReference>
<dbReference type="Proteomes" id="UP000614714">
    <property type="component" value="Unassembled WGS sequence"/>
</dbReference>
<comment type="caution">
    <text evidence="5">The sequence shown here is derived from an EMBL/GenBank/DDBJ whole genome shotgun (WGS) entry which is preliminary data.</text>
</comment>
<evidence type="ECO:0000259" key="2">
    <source>
        <dbReference type="Pfam" id="PF00534"/>
    </source>
</evidence>
<evidence type="ECO:0000259" key="3">
    <source>
        <dbReference type="Pfam" id="PF00535"/>
    </source>
</evidence>
<feature type="domain" description="Glycosyltransferase 2-like" evidence="3">
    <location>
        <begin position="409"/>
        <end position="568"/>
    </location>
</feature>
<dbReference type="InterPro" id="IPR050834">
    <property type="entry name" value="Glycosyltransf_2"/>
</dbReference>
<dbReference type="Gene3D" id="3.90.550.10">
    <property type="entry name" value="Spore Coat Polysaccharide Biosynthesis Protein SpsA, Chain A"/>
    <property type="match status" value="2"/>
</dbReference>
<evidence type="ECO:0000313" key="5">
    <source>
        <dbReference type="EMBL" id="MBJ6751579.1"/>
    </source>
</evidence>
<feature type="coiled-coil region" evidence="1">
    <location>
        <begin position="1045"/>
        <end position="1086"/>
    </location>
</feature>
<dbReference type="SUPFAM" id="SSF53756">
    <property type="entry name" value="UDP-Glycosyltransferase/glycogen phosphorylase"/>
    <property type="match status" value="1"/>
</dbReference>